<dbReference type="Pfam" id="PF00270">
    <property type="entry name" value="DEAD"/>
    <property type="match status" value="1"/>
</dbReference>
<dbReference type="EC" id="5.6.2.4" evidence="10"/>
<keyword evidence="7" id="KW-0413">Isomerase</keyword>
<dbReference type="PROSITE" id="PS51192">
    <property type="entry name" value="HELICASE_ATP_BIND_1"/>
    <property type="match status" value="1"/>
</dbReference>
<keyword evidence="4 14" id="KW-0347">Helicase</keyword>
<evidence type="ECO:0000256" key="7">
    <source>
        <dbReference type="ARBA" id="ARBA00023235"/>
    </source>
</evidence>
<feature type="region of interest" description="Disordered" evidence="11">
    <location>
        <begin position="180"/>
        <end position="211"/>
    </location>
</feature>
<comment type="similarity">
    <text evidence="1">Belongs to the helicase family. RecQ subfamily.</text>
</comment>
<keyword evidence="6" id="KW-0238">DNA-binding</keyword>
<dbReference type="PANTHER" id="PTHR13710:SF153">
    <property type="entry name" value="RECQ-LIKE DNA HELICASE BLM"/>
    <property type="match status" value="1"/>
</dbReference>
<gene>
    <name evidence="14" type="ORF">GSBLH_T00001985001</name>
</gene>
<dbReference type="InterPro" id="IPR002464">
    <property type="entry name" value="DNA/RNA_helicase_DEAH_CS"/>
</dbReference>
<keyword evidence="5" id="KW-0067">ATP-binding</keyword>
<keyword evidence="2" id="KW-0547">Nucleotide-binding</keyword>
<evidence type="ECO:0000256" key="10">
    <source>
        <dbReference type="ARBA" id="ARBA00034808"/>
    </source>
</evidence>
<dbReference type="InterPro" id="IPR014001">
    <property type="entry name" value="Helicase_ATP-bd"/>
</dbReference>
<evidence type="ECO:0000256" key="6">
    <source>
        <dbReference type="ARBA" id="ARBA00023125"/>
    </source>
</evidence>
<dbReference type="PANTHER" id="PTHR13710">
    <property type="entry name" value="DNA HELICASE RECQ FAMILY MEMBER"/>
    <property type="match status" value="1"/>
</dbReference>
<dbReference type="AlphaFoldDB" id="D8M1F0"/>
<organism evidence="14">
    <name type="scientific">Blastocystis hominis</name>
    <dbReference type="NCBI Taxonomy" id="12968"/>
    <lineage>
        <taxon>Eukaryota</taxon>
        <taxon>Sar</taxon>
        <taxon>Stramenopiles</taxon>
        <taxon>Bigyra</taxon>
        <taxon>Opalozoa</taxon>
        <taxon>Opalinata</taxon>
        <taxon>Blastocystidae</taxon>
        <taxon>Blastocystis</taxon>
    </lineage>
</organism>
<comment type="catalytic activity">
    <reaction evidence="9">
        <text>Couples ATP hydrolysis with the unwinding of duplex DNA by translocating in the 3'-5' direction.</text>
        <dbReference type="EC" id="5.6.2.4"/>
    </reaction>
</comment>
<dbReference type="GO" id="GO:0043138">
    <property type="term" value="F:3'-5' DNA helicase activity"/>
    <property type="evidence" value="ECO:0007669"/>
    <property type="project" value="UniProtKB-EC"/>
</dbReference>
<feature type="domain" description="Helicase ATP-binding" evidence="12">
    <location>
        <begin position="66"/>
        <end position="156"/>
    </location>
</feature>
<feature type="compositionally biased region" description="Basic and acidic residues" evidence="11">
    <location>
        <begin position="180"/>
        <end position="196"/>
    </location>
</feature>
<dbReference type="RefSeq" id="XP_012895937.1">
    <property type="nucleotide sequence ID" value="XM_013040483.1"/>
</dbReference>
<dbReference type="GO" id="GO:0005694">
    <property type="term" value="C:chromosome"/>
    <property type="evidence" value="ECO:0007669"/>
    <property type="project" value="TreeGrafter"/>
</dbReference>
<dbReference type="GeneID" id="24919198"/>
<name>D8M1F0_BLAHO</name>
<dbReference type="PROSITE" id="PS00690">
    <property type="entry name" value="DEAH_ATP_HELICASE"/>
    <property type="match status" value="1"/>
</dbReference>
<dbReference type="InterPro" id="IPR027417">
    <property type="entry name" value="P-loop_NTPase"/>
</dbReference>
<dbReference type="FunFam" id="3.40.50.300:FF:001456">
    <property type="entry name" value="ATP-dependent DNA helicase"/>
    <property type="match status" value="1"/>
</dbReference>
<keyword evidence="15" id="KW-1185">Reference proteome</keyword>
<evidence type="ECO:0000256" key="8">
    <source>
        <dbReference type="ARBA" id="ARBA00023242"/>
    </source>
</evidence>
<sequence>MHRWREIPLFPNPRGYRQRRHRGFLPASLSTTRPNRVADPPSARRSVRLSVRRLPENNAHPSATIKLLYITPEFFEKSATLQSALEALSQEGLLARFVVDEAHCISTWGHDFRPAYRRLSMIRTRFPRVPIMALTATATPVVVEDCVKVLGMRNVARFQRTFDRPNLRYEVVKKHTKSEVRKWKEKHEGSARKSSKDTPQSAKSAEPDKPGKAPVCYMDEIIAFIKKHLQDSGIVYVLSRKEAGGLAAELERHGISCAYYHAGMTSAQRIRVQQAWTSNQIRVVCATIAYGMGIDKEDVRYVIHTVLPKSLEGYYQEAGRAGRDGKPSLCKLYYRSADEGKIRGLIKMGRRFGSGSKDQVKRHEKNLELMAAYCKNSEKCRRNVLLEHFGEIPSLERMCDKEGSELCDICRRRKK</sequence>
<evidence type="ECO:0000313" key="15">
    <source>
        <dbReference type="Proteomes" id="UP000008312"/>
    </source>
</evidence>
<dbReference type="Gene3D" id="3.40.50.300">
    <property type="entry name" value="P-loop containing nucleotide triphosphate hydrolases"/>
    <property type="match status" value="2"/>
</dbReference>
<evidence type="ECO:0000259" key="13">
    <source>
        <dbReference type="PROSITE" id="PS51194"/>
    </source>
</evidence>
<dbReference type="PROSITE" id="PS51194">
    <property type="entry name" value="HELICASE_CTER"/>
    <property type="match status" value="1"/>
</dbReference>
<dbReference type="SMART" id="SM00490">
    <property type="entry name" value="HELICc"/>
    <property type="match status" value="1"/>
</dbReference>
<dbReference type="GO" id="GO:0003677">
    <property type="term" value="F:DNA binding"/>
    <property type="evidence" value="ECO:0007669"/>
    <property type="project" value="UniProtKB-KW"/>
</dbReference>
<dbReference type="InParanoid" id="D8M1F0"/>
<dbReference type="InterPro" id="IPR032284">
    <property type="entry name" value="RecQ_Zn-bd"/>
</dbReference>
<dbReference type="EMBL" id="FN668645">
    <property type="protein sequence ID" value="CBK21889.2"/>
    <property type="molecule type" value="Genomic_DNA"/>
</dbReference>
<dbReference type="InterPro" id="IPR001650">
    <property type="entry name" value="Helicase_C-like"/>
</dbReference>
<dbReference type="GO" id="GO:0005524">
    <property type="term" value="F:ATP binding"/>
    <property type="evidence" value="ECO:0007669"/>
    <property type="project" value="UniProtKB-KW"/>
</dbReference>
<dbReference type="InterPro" id="IPR011545">
    <property type="entry name" value="DEAD/DEAH_box_helicase_dom"/>
</dbReference>
<dbReference type="Pfam" id="PF00271">
    <property type="entry name" value="Helicase_C"/>
    <property type="match status" value="1"/>
</dbReference>
<evidence type="ECO:0000256" key="5">
    <source>
        <dbReference type="ARBA" id="ARBA00022840"/>
    </source>
</evidence>
<evidence type="ECO:0000256" key="2">
    <source>
        <dbReference type="ARBA" id="ARBA00022741"/>
    </source>
</evidence>
<dbReference type="GO" id="GO:0005634">
    <property type="term" value="C:nucleus"/>
    <property type="evidence" value="ECO:0007669"/>
    <property type="project" value="TreeGrafter"/>
</dbReference>
<dbReference type="CDD" id="cd18794">
    <property type="entry name" value="SF2_C_RecQ"/>
    <property type="match status" value="1"/>
</dbReference>
<evidence type="ECO:0000256" key="9">
    <source>
        <dbReference type="ARBA" id="ARBA00034617"/>
    </source>
</evidence>
<proteinExistence type="inferred from homology"/>
<accession>D8M1F0</accession>
<evidence type="ECO:0000256" key="4">
    <source>
        <dbReference type="ARBA" id="ARBA00022806"/>
    </source>
</evidence>
<dbReference type="GO" id="GO:0016787">
    <property type="term" value="F:hydrolase activity"/>
    <property type="evidence" value="ECO:0007669"/>
    <property type="project" value="UniProtKB-KW"/>
</dbReference>
<dbReference type="OMA" id="HGISCAY"/>
<feature type="domain" description="Helicase C-terminal" evidence="13">
    <location>
        <begin position="217"/>
        <end position="368"/>
    </location>
</feature>
<dbReference type="GO" id="GO:0005737">
    <property type="term" value="C:cytoplasm"/>
    <property type="evidence" value="ECO:0007669"/>
    <property type="project" value="TreeGrafter"/>
</dbReference>
<keyword evidence="8" id="KW-0539">Nucleus</keyword>
<dbReference type="OrthoDB" id="10261556at2759"/>
<evidence type="ECO:0000256" key="3">
    <source>
        <dbReference type="ARBA" id="ARBA00022801"/>
    </source>
</evidence>
<dbReference type="GO" id="GO:0000724">
    <property type="term" value="P:double-strand break repair via homologous recombination"/>
    <property type="evidence" value="ECO:0007669"/>
    <property type="project" value="TreeGrafter"/>
</dbReference>
<keyword evidence="3" id="KW-0378">Hydrolase</keyword>
<reference evidence="14" key="1">
    <citation type="submission" date="2010-02" db="EMBL/GenBank/DDBJ databases">
        <title>Sequencing and annotation of the Blastocystis hominis genome.</title>
        <authorList>
            <person name="Wincker P."/>
        </authorList>
    </citation>
    <scope>NUCLEOTIDE SEQUENCE</scope>
    <source>
        <strain evidence="14">Singapore isolate B</strain>
    </source>
</reference>
<evidence type="ECO:0000256" key="11">
    <source>
        <dbReference type="SAM" id="MobiDB-lite"/>
    </source>
</evidence>
<evidence type="ECO:0000313" key="14">
    <source>
        <dbReference type="EMBL" id="CBK21889.2"/>
    </source>
</evidence>
<evidence type="ECO:0000256" key="1">
    <source>
        <dbReference type="ARBA" id="ARBA00005446"/>
    </source>
</evidence>
<evidence type="ECO:0000259" key="12">
    <source>
        <dbReference type="PROSITE" id="PS51192"/>
    </source>
</evidence>
<dbReference type="Pfam" id="PF16124">
    <property type="entry name" value="RecQ_Zn_bind"/>
    <property type="match status" value="1"/>
</dbReference>
<dbReference type="Proteomes" id="UP000008312">
    <property type="component" value="Unassembled WGS sequence"/>
</dbReference>
<dbReference type="SUPFAM" id="SSF52540">
    <property type="entry name" value="P-loop containing nucleoside triphosphate hydrolases"/>
    <property type="match status" value="2"/>
</dbReference>
<protein>
    <recommendedName>
        <fullName evidence="10">DNA 3'-5' helicase</fullName>
        <ecNumber evidence="10">5.6.2.4</ecNumber>
    </recommendedName>
</protein>
<dbReference type="GO" id="GO:0009378">
    <property type="term" value="F:four-way junction helicase activity"/>
    <property type="evidence" value="ECO:0007669"/>
    <property type="project" value="TreeGrafter"/>
</dbReference>